<evidence type="ECO:0000313" key="2">
    <source>
        <dbReference type="Proteomes" id="UP000179072"/>
    </source>
</evidence>
<gene>
    <name evidence="1" type="ORF">A2957_01910</name>
</gene>
<name>A0A1F7IKG4_9BACT</name>
<comment type="caution">
    <text evidence="1">The sequence shown here is derived from an EMBL/GenBank/DDBJ whole genome shotgun (WGS) entry which is preliminary data.</text>
</comment>
<protein>
    <submittedName>
        <fullName evidence="1">Uncharacterized protein</fullName>
    </submittedName>
</protein>
<proteinExistence type="predicted"/>
<dbReference type="EMBL" id="MGAK01000029">
    <property type="protein sequence ID" value="OGK43851.1"/>
    <property type="molecule type" value="Genomic_DNA"/>
</dbReference>
<evidence type="ECO:0000313" key="1">
    <source>
        <dbReference type="EMBL" id="OGK43851.1"/>
    </source>
</evidence>
<dbReference type="Proteomes" id="UP000179072">
    <property type="component" value="Unassembled WGS sequence"/>
</dbReference>
<organism evidence="1 2">
    <name type="scientific">Candidatus Roizmanbacteria bacterium RIFCSPLOWO2_01_FULL_38_11</name>
    <dbReference type="NCBI Taxonomy" id="1802060"/>
    <lineage>
        <taxon>Bacteria</taxon>
        <taxon>Candidatus Roizmaniibacteriota</taxon>
    </lineage>
</organism>
<accession>A0A1F7IKG4</accession>
<reference evidence="1 2" key="1">
    <citation type="journal article" date="2016" name="Nat. Commun.">
        <title>Thousands of microbial genomes shed light on interconnected biogeochemical processes in an aquifer system.</title>
        <authorList>
            <person name="Anantharaman K."/>
            <person name="Brown C.T."/>
            <person name="Hug L.A."/>
            <person name="Sharon I."/>
            <person name="Castelle C.J."/>
            <person name="Probst A.J."/>
            <person name="Thomas B.C."/>
            <person name="Singh A."/>
            <person name="Wilkins M.J."/>
            <person name="Karaoz U."/>
            <person name="Brodie E.L."/>
            <person name="Williams K.H."/>
            <person name="Hubbard S.S."/>
            <person name="Banfield J.F."/>
        </authorList>
    </citation>
    <scope>NUCLEOTIDE SEQUENCE [LARGE SCALE GENOMIC DNA]</scope>
</reference>
<sequence length="277" mass="31663">MDTVPNDGADEEEVMIDIPRADEANKAQEIDTIVKADREAFEAWISDPRNSMHLDMPISALRYLLIPQRVLELSDRPSEVDILLLEQTAQKIEAFVLEHKAEPITDMKLLEAFLEEEKKRETDAREQAGNDGQPFVFVPSEPPDGIDLYHLAHPELVENGRLQLSDHVTNHISISTADNRRMIVGKYLDRKSLHKQGVGKSFYSRLHNSARELGFRFIQGGNNVKNLWFFTTVLGRATLDQIRPERRALFNPTPPEDREIVDTIDFLYPEDATDFVT</sequence>
<dbReference type="AlphaFoldDB" id="A0A1F7IKG4"/>